<protein>
    <recommendedName>
        <fullName evidence="1">Mic1 domain-containing protein</fullName>
    </recommendedName>
</protein>
<evidence type="ECO:0000259" key="1">
    <source>
        <dbReference type="Pfam" id="PF07035"/>
    </source>
</evidence>
<organism evidence="2 3">
    <name type="scientific">Anaeramoeba ignava</name>
    <name type="common">Anaerobic marine amoeba</name>
    <dbReference type="NCBI Taxonomy" id="1746090"/>
    <lineage>
        <taxon>Eukaryota</taxon>
        <taxon>Metamonada</taxon>
        <taxon>Anaeramoebidae</taxon>
        <taxon>Anaeramoeba</taxon>
    </lineage>
</organism>
<dbReference type="OrthoDB" id="26384at2759"/>
<dbReference type="AlphaFoldDB" id="A0A9Q0RHX6"/>
<keyword evidence="3" id="KW-1185">Reference proteome</keyword>
<proteinExistence type="predicted"/>
<gene>
    <name evidence="2" type="ORF">M0811_04235</name>
</gene>
<dbReference type="GO" id="GO:0010506">
    <property type="term" value="P:regulation of autophagy"/>
    <property type="evidence" value="ECO:0007669"/>
    <property type="project" value="InterPro"/>
</dbReference>
<dbReference type="PANTHER" id="PTHR12897">
    <property type="entry name" value="COLON CANCER-ASSOCIATED PROTEIN MIC1"/>
    <property type="match status" value="1"/>
</dbReference>
<dbReference type="PANTHER" id="PTHR12897:SF4">
    <property type="entry name" value="REGULATOR OF MON1-CCZ1 COMPLEX"/>
    <property type="match status" value="1"/>
</dbReference>
<dbReference type="InterPro" id="IPR040371">
    <property type="entry name" value="RMC1"/>
</dbReference>
<dbReference type="GO" id="GO:0035658">
    <property type="term" value="C:Mon1-Ccz1 complex"/>
    <property type="evidence" value="ECO:0007669"/>
    <property type="project" value="InterPro"/>
</dbReference>
<dbReference type="EMBL" id="JAPDFW010000033">
    <property type="protein sequence ID" value="KAJ5079214.1"/>
    <property type="molecule type" value="Genomic_DNA"/>
</dbReference>
<evidence type="ECO:0000313" key="3">
    <source>
        <dbReference type="Proteomes" id="UP001149090"/>
    </source>
</evidence>
<reference evidence="2" key="1">
    <citation type="submission" date="2022-10" db="EMBL/GenBank/DDBJ databases">
        <title>Novel sulphate-reducing endosymbionts in the free-living metamonad Anaeramoeba.</title>
        <authorList>
            <person name="Jerlstrom-Hultqvist J."/>
            <person name="Cepicka I."/>
            <person name="Gallot-Lavallee L."/>
            <person name="Salas-Leiva D."/>
            <person name="Curtis B.A."/>
            <person name="Zahonova K."/>
            <person name="Pipaliya S."/>
            <person name="Dacks J."/>
            <person name="Roger A.J."/>
        </authorList>
    </citation>
    <scope>NUCLEOTIDE SEQUENCE</scope>
    <source>
        <strain evidence="2">BMAN</strain>
    </source>
</reference>
<feature type="domain" description="Mic1" evidence="1">
    <location>
        <begin position="23"/>
        <end position="215"/>
    </location>
</feature>
<dbReference type="Pfam" id="PF07035">
    <property type="entry name" value="RMC1_C"/>
    <property type="match status" value="1"/>
</dbReference>
<accession>A0A9Q0RHX6</accession>
<evidence type="ECO:0000313" key="2">
    <source>
        <dbReference type="EMBL" id="KAJ5079214.1"/>
    </source>
</evidence>
<comment type="caution">
    <text evidence="2">The sequence shown here is derived from an EMBL/GenBank/DDBJ whole genome shotgun (WGS) entry which is preliminary data.</text>
</comment>
<dbReference type="GO" id="GO:0005765">
    <property type="term" value="C:lysosomal membrane"/>
    <property type="evidence" value="ECO:0007669"/>
    <property type="project" value="TreeGrafter"/>
</dbReference>
<sequence>MPKNPSFFGFEALQTLANVELSFKKINKVNEPLKTEKNTEGHIVVNQNDLFENVFLPLQKKGLVSDQFLTAVLIEYIRSLNFFHINVEQNIYDLIIQTLLGSNRFSQLYQFIQYHVFEDSEQMGYKLGNVFQTYPPILYLALDMLHRLDNAQGILYILISNGFIMESLRFIQNIQFKDKIEVSMIRSILMKAFELKDMLQFYHAFKFFEDRIRENKMSDLISIFENEFQTRK</sequence>
<dbReference type="InterPro" id="IPR009755">
    <property type="entry name" value="RMC1_C"/>
</dbReference>
<dbReference type="Proteomes" id="UP001149090">
    <property type="component" value="Unassembled WGS sequence"/>
</dbReference>
<name>A0A9Q0RHX6_ANAIG</name>
<dbReference type="GO" id="GO:0031902">
    <property type="term" value="C:late endosome membrane"/>
    <property type="evidence" value="ECO:0007669"/>
    <property type="project" value="TreeGrafter"/>
</dbReference>